<dbReference type="OrthoDB" id="346907at2759"/>
<dbReference type="GO" id="GO:0005829">
    <property type="term" value="C:cytosol"/>
    <property type="evidence" value="ECO:0007669"/>
    <property type="project" value="TreeGrafter"/>
</dbReference>
<reference evidence="18 19" key="1">
    <citation type="submission" date="2015-12" db="EMBL/GenBank/DDBJ databases">
        <title>Draft genome of the nematode, Onchocerca flexuosa.</title>
        <authorList>
            <person name="Mitreva M."/>
        </authorList>
    </citation>
    <scope>NUCLEOTIDE SEQUENCE [LARGE SCALE GENOMIC DNA]</scope>
    <source>
        <strain evidence="18">Red Deer</strain>
    </source>
</reference>
<dbReference type="GO" id="GO:0061709">
    <property type="term" value="P:reticulophagy"/>
    <property type="evidence" value="ECO:0007669"/>
    <property type="project" value="TreeGrafter"/>
</dbReference>
<dbReference type="InterPro" id="IPR007330">
    <property type="entry name" value="MIT_dom"/>
</dbReference>
<organism evidence="18 19">
    <name type="scientific">Onchocerca flexuosa</name>
    <dbReference type="NCBI Taxonomy" id="387005"/>
    <lineage>
        <taxon>Eukaryota</taxon>
        <taxon>Metazoa</taxon>
        <taxon>Ecdysozoa</taxon>
        <taxon>Nematoda</taxon>
        <taxon>Chromadorea</taxon>
        <taxon>Rhabditida</taxon>
        <taxon>Spirurina</taxon>
        <taxon>Spiruromorpha</taxon>
        <taxon>Filarioidea</taxon>
        <taxon>Onchocercidae</taxon>
        <taxon>Onchocerca</taxon>
    </lineage>
</organism>
<dbReference type="SUPFAM" id="SSF56112">
    <property type="entry name" value="Protein kinase-like (PK-like)"/>
    <property type="match status" value="1"/>
</dbReference>
<keyword evidence="6" id="KW-0808">Transferase</keyword>
<keyword evidence="8 15" id="KW-0547">Nucleotide-binding</keyword>
<comment type="catalytic activity">
    <reaction evidence="13">
        <text>L-threonyl-[protein] + ATP = O-phospho-L-threonyl-[protein] + ADP + H(+)</text>
        <dbReference type="Rhea" id="RHEA:46608"/>
        <dbReference type="Rhea" id="RHEA-COMP:11060"/>
        <dbReference type="Rhea" id="RHEA-COMP:11605"/>
        <dbReference type="ChEBI" id="CHEBI:15378"/>
        <dbReference type="ChEBI" id="CHEBI:30013"/>
        <dbReference type="ChEBI" id="CHEBI:30616"/>
        <dbReference type="ChEBI" id="CHEBI:61977"/>
        <dbReference type="ChEBI" id="CHEBI:456216"/>
        <dbReference type="EC" id="2.7.11.1"/>
    </reaction>
</comment>
<evidence type="ECO:0000259" key="17">
    <source>
        <dbReference type="PROSITE" id="PS50011"/>
    </source>
</evidence>
<dbReference type="InterPro" id="IPR017441">
    <property type="entry name" value="Protein_kinase_ATP_BS"/>
</dbReference>
<sequence length="495" mass="57202">MPNDSNQLCNIPSTIAGCSICERVGSGTFSCVFKAISASRGHNGVRANVAVKVIIRLYDFQWDRNNIYLIMEFCGGGDLGSFIKHCGSLPEAVTRRFFHQLASAIQYMRAMNVAHMDLKPQNILLTNRYNPLIKVSDFGLSQYLRKNEQASSFRGSPLYMAPEIFCRGSYDSRVDLWLMRYALPNAEFKDFQFERSFFKLMYCRSCGIILYECLYGVPPFTAHTYDKLVEQILSVQSINFPMNVHLSHVCLDLLQALLVRNPRDRITFERFFTHPFVDLAKLPSSIELDKADSYVKKSQQAESEDNLVEAIKLLSNAVQIYIHCLELFDDDEEKAKFREKIKAYLKHAEDMKERLRPITEEFSQSFGEAEWNDWPQIRAAELVAHTAHDLECQEQWNEALAKYTLAIESAMHVLSNENRGTERSIKLQRKVSSWLSAAERIKKYVQVMNDDYEISMNSIDEDEKQFHQITTNKQTDSLVRRHLRKLCSRIDDLLV</sequence>
<dbReference type="PROSITE" id="PS00107">
    <property type="entry name" value="PROTEIN_KINASE_ATP"/>
    <property type="match status" value="1"/>
</dbReference>
<evidence type="ECO:0000313" key="18">
    <source>
        <dbReference type="EMBL" id="OZC07461.1"/>
    </source>
</evidence>
<evidence type="ECO:0000256" key="3">
    <source>
        <dbReference type="ARBA" id="ARBA00021644"/>
    </source>
</evidence>
<feature type="domain" description="Protein kinase" evidence="17">
    <location>
        <begin position="1"/>
        <end position="277"/>
    </location>
</feature>
<evidence type="ECO:0000313" key="19">
    <source>
        <dbReference type="Proteomes" id="UP000242913"/>
    </source>
</evidence>
<dbReference type="GO" id="GO:0010506">
    <property type="term" value="P:regulation of autophagy"/>
    <property type="evidence" value="ECO:0007669"/>
    <property type="project" value="InterPro"/>
</dbReference>
<dbReference type="AlphaFoldDB" id="A0A238BQ09"/>
<gene>
    <name evidence="18" type="ORF">X798_05517</name>
</gene>
<keyword evidence="19" id="KW-1185">Reference proteome</keyword>
<dbReference type="GO" id="GO:0005776">
    <property type="term" value="C:autophagosome"/>
    <property type="evidence" value="ECO:0007669"/>
    <property type="project" value="TreeGrafter"/>
</dbReference>
<dbReference type="InterPro" id="IPR011009">
    <property type="entry name" value="Kinase-like_dom_sf"/>
</dbReference>
<dbReference type="GO" id="GO:0000045">
    <property type="term" value="P:autophagosome assembly"/>
    <property type="evidence" value="ECO:0007669"/>
    <property type="project" value="TreeGrafter"/>
</dbReference>
<evidence type="ECO:0000256" key="12">
    <source>
        <dbReference type="ARBA" id="ARBA00032242"/>
    </source>
</evidence>
<dbReference type="Gene3D" id="1.10.510.10">
    <property type="entry name" value="Transferase(Phosphotransferase) domain 1"/>
    <property type="match status" value="1"/>
</dbReference>
<dbReference type="SMART" id="SM00745">
    <property type="entry name" value="MIT"/>
    <property type="match status" value="2"/>
</dbReference>
<evidence type="ECO:0000256" key="10">
    <source>
        <dbReference type="ARBA" id="ARBA00022840"/>
    </source>
</evidence>
<dbReference type="PANTHER" id="PTHR24348">
    <property type="entry name" value="SERINE/THREONINE-PROTEIN KINASE UNC-51-RELATED"/>
    <property type="match status" value="1"/>
</dbReference>
<evidence type="ECO:0000256" key="11">
    <source>
        <dbReference type="ARBA" id="ARBA00023006"/>
    </source>
</evidence>
<accession>A0A238BQ09</accession>
<comment type="similarity">
    <text evidence="16">Belongs to the protein kinase superfamily.</text>
</comment>
<dbReference type="Pfam" id="PF00069">
    <property type="entry name" value="Pkinase"/>
    <property type="match status" value="2"/>
</dbReference>
<dbReference type="PANTHER" id="PTHR24348:SF65">
    <property type="entry name" value="SERINE_THREONINE-PROTEIN KINASE ULK3"/>
    <property type="match status" value="1"/>
</dbReference>
<evidence type="ECO:0000256" key="13">
    <source>
        <dbReference type="ARBA" id="ARBA00047899"/>
    </source>
</evidence>
<dbReference type="GO" id="GO:0004674">
    <property type="term" value="F:protein serine/threonine kinase activity"/>
    <property type="evidence" value="ECO:0007669"/>
    <property type="project" value="UniProtKB-KW"/>
</dbReference>
<keyword evidence="11" id="KW-0072">Autophagy</keyword>
<feature type="binding site" evidence="15">
    <location>
        <position position="52"/>
    </location>
    <ligand>
        <name>ATP</name>
        <dbReference type="ChEBI" id="CHEBI:30616"/>
    </ligand>
</feature>
<dbReference type="EC" id="2.7.11.1" evidence="2"/>
<evidence type="ECO:0000256" key="5">
    <source>
        <dbReference type="ARBA" id="ARBA00022527"/>
    </source>
</evidence>
<dbReference type="SMART" id="SM00220">
    <property type="entry name" value="S_TKc"/>
    <property type="match status" value="1"/>
</dbReference>
<dbReference type="PROSITE" id="PS00108">
    <property type="entry name" value="PROTEIN_KINASE_ST"/>
    <property type="match status" value="1"/>
</dbReference>
<evidence type="ECO:0000256" key="14">
    <source>
        <dbReference type="ARBA" id="ARBA00048679"/>
    </source>
</evidence>
<dbReference type="EMBL" id="KZ270031">
    <property type="protein sequence ID" value="OZC07461.1"/>
    <property type="molecule type" value="Genomic_DNA"/>
</dbReference>
<evidence type="ECO:0000256" key="9">
    <source>
        <dbReference type="ARBA" id="ARBA00022777"/>
    </source>
</evidence>
<dbReference type="GO" id="GO:0000422">
    <property type="term" value="P:autophagy of mitochondrion"/>
    <property type="evidence" value="ECO:0007669"/>
    <property type="project" value="TreeGrafter"/>
</dbReference>
<evidence type="ECO:0000256" key="2">
    <source>
        <dbReference type="ARBA" id="ARBA00012513"/>
    </source>
</evidence>
<comment type="subcellular location">
    <subcellularLocation>
        <location evidence="1">Cytoplasm</location>
    </subcellularLocation>
</comment>
<evidence type="ECO:0000256" key="16">
    <source>
        <dbReference type="RuleBase" id="RU000304"/>
    </source>
</evidence>
<evidence type="ECO:0000256" key="8">
    <source>
        <dbReference type="ARBA" id="ARBA00022741"/>
    </source>
</evidence>
<dbReference type="GO" id="GO:0005524">
    <property type="term" value="F:ATP binding"/>
    <property type="evidence" value="ECO:0007669"/>
    <property type="project" value="UniProtKB-UniRule"/>
</dbReference>
<comment type="catalytic activity">
    <reaction evidence="14">
        <text>L-seryl-[protein] + ATP = O-phospho-L-seryl-[protein] + ADP + H(+)</text>
        <dbReference type="Rhea" id="RHEA:17989"/>
        <dbReference type="Rhea" id="RHEA-COMP:9863"/>
        <dbReference type="Rhea" id="RHEA-COMP:11604"/>
        <dbReference type="ChEBI" id="CHEBI:15378"/>
        <dbReference type="ChEBI" id="CHEBI:29999"/>
        <dbReference type="ChEBI" id="CHEBI:30616"/>
        <dbReference type="ChEBI" id="CHEBI:83421"/>
        <dbReference type="ChEBI" id="CHEBI:456216"/>
        <dbReference type="EC" id="2.7.11.1"/>
    </reaction>
</comment>
<dbReference type="SUPFAM" id="SSF116846">
    <property type="entry name" value="MIT domain"/>
    <property type="match status" value="2"/>
</dbReference>
<dbReference type="GO" id="GO:0034727">
    <property type="term" value="P:piecemeal microautophagy of the nucleus"/>
    <property type="evidence" value="ECO:0007669"/>
    <property type="project" value="TreeGrafter"/>
</dbReference>
<dbReference type="PROSITE" id="PS50011">
    <property type="entry name" value="PROTEIN_KINASE_DOM"/>
    <property type="match status" value="1"/>
</dbReference>
<evidence type="ECO:0000256" key="6">
    <source>
        <dbReference type="ARBA" id="ARBA00022679"/>
    </source>
</evidence>
<keyword evidence="4" id="KW-0963">Cytoplasm</keyword>
<evidence type="ECO:0000256" key="15">
    <source>
        <dbReference type="PROSITE-ProRule" id="PRU10141"/>
    </source>
</evidence>
<dbReference type="GO" id="GO:0042594">
    <property type="term" value="P:response to starvation"/>
    <property type="evidence" value="ECO:0007669"/>
    <property type="project" value="TreeGrafter"/>
</dbReference>
<protein>
    <recommendedName>
        <fullName evidence="3">Serine/threonine-protein kinase ULK3</fullName>
        <ecNumber evidence="2">2.7.11.1</ecNumber>
    </recommendedName>
    <alternativeName>
        <fullName evidence="12">Unc-51-like kinase 3</fullName>
    </alternativeName>
</protein>
<dbReference type="InterPro" id="IPR008271">
    <property type="entry name" value="Ser/Thr_kinase_AS"/>
</dbReference>
<keyword evidence="9 18" id="KW-0418">Kinase</keyword>
<dbReference type="Gene3D" id="1.20.58.80">
    <property type="entry name" value="Phosphotransferase system, lactose/cellobiose-type IIA subunit"/>
    <property type="match status" value="2"/>
</dbReference>
<dbReference type="Proteomes" id="UP000242913">
    <property type="component" value="Unassembled WGS sequence"/>
</dbReference>
<name>A0A238BQ09_9BILA</name>
<keyword evidence="7" id="KW-0677">Repeat</keyword>
<dbReference type="InterPro" id="IPR000719">
    <property type="entry name" value="Prot_kinase_dom"/>
</dbReference>
<evidence type="ECO:0000256" key="7">
    <source>
        <dbReference type="ARBA" id="ARBA00022737"/>
    </source>
</evidence>
<evidence type="ECO:0000256" key="4">
    <source>
        <dbReference type="ARBA" id="ARBA00022490"/>
    </source>
</evidence>
<dbReference type="InterPro" id="IPR045269">
    <property type="entry name" value="Atg1-like"/>
</dbReference>
<dbReference type="InterPro" id="IPR036181">
    <property type="entry name" value="MIT_dom_sf"/>
</dbReference>
<keyword evidence="5 16" id="KW-0723">Serine/threonine-protein kinase</keyword>
<proteinExistence type="inferred from homology"/>
<dbReference type="GO" id="GO:0034045">
    <property type="term" value="C:phagophore assembly site membrane"/>
    <property type="evidence" value="ECO:0007669"/>
    <property type="project" value="TreeGrafter"/>
</dbReference>
<keyword evidence="10 15" id="KW-0067">ATP-binding</keyword>
<evidence type="ECO:0000256" key="1">
    <source>
        <dbReference type="ARBA" id="ARBA00004496"/>
    </source>
</evidence>